<dbReference type="Proteomes" id="UP000246464">
    <property type="component" value="Chromosome 5"/>
</dbReference>
<feature type="region of interest" description="Disordered" evidence="1">
    <location>
        <begin position="1"/>
        <end position="40"/>
    </location>
</feature>
<dbReference type="AlphaFoldDB" id="A0A2U9BDQ1"/>
<name>A0A2U9BDQ1_SCOMX</name>
<proteinExistence type="predicted"/>
<protein>
    <submittedName>
        <fullName evidence="2">Uncharacterized protein</fullName>
    </submittedName>
</protein>
<accession>A0A2U9BDQ1</accession>
<organism evidence="2 3">
    <name type="scientific">Scophthalmus maximus</name>
    <name type="common">Turbot</name>
    <name type="synonym">Psetta maxima</name>
    <dbReference type="NCBI Taxonomy" id="52904"/>
    <lineage>
        <taxon>Eukaryota</taxon>
        <taxon>Metazoa</taxon>
        <taxon>Chordata</taxon>
        <taxon>Craniata</taxon>
        <taxon>Vertebrata</taxon>
        <taxon>Euteleostomi</taxon>
        <taxon>Actinopterygii</taxon>
        <taxon>Neopterygii</taxon>
        <taxon>Teleostei</taxon>
        <taxon>Neoteleostei</taxon>
        <taxon>Acanthomorphata</taxon>
        <taxon>Carangaria</taxon>
        <taxon>Pleuronectiformes</taxon>
        <taxon>Pleuronectoidei</taxon>
        <taxon>Scophthalmidae</taxon>
        <taxon>Scophthalmus</taxon>
    </lineage>
</organism>
<gene>
    <name evidence="2" type="ORF">SMAX5B_013170</name>
</gene>
<keyword evidence="3" id="KW-1185">Reference proteome</keyword>
<reference evidence="2 3" key="1">
    <citation type="submission" date="2017-12" db="EMBL/GenBank/DDBJ databases">
        <title>Integrating genomic resources of turbot (Scophthalmus maximus) in depth evaluation of genetic and physical mapping variation across individuals.</title>
        <authorList>
            <person name="Martinez P."/>
        </authorList>
    </citation>
    <scope>NUCLEOTIDE SEQUENCE [LARGE SCALE GENOMIC DNA]</scope>
</reference>
<dbReference type="EMBL" id="CP026247">
    <property type="protein sequence ID" value="AWP01910.1"/>
    <property type="molecule type" value="Genomic_DNA"/>
</dbReference>
<sequence length="72" mass="7527">GEVPEGPRGHGVTSPGDTSSRGQSAQDAHQRPPSPVVTPDVIHSGERVCRFSSQCNSAADIFQLIISSSLVE</sequence>
<feature type="non-terminal residue" evidence="2">
    <location>
        <position position="1"/>
    </location>
</feature>
<evidence type="ECO:0000313" key="3">
    <source>
        <dbReference type="Proteomes" id="UP000246464"/>
    </source>
</evidence>
<feature type="non-terminal residue" evidence="2">
    <location>
        <position position="72"/>
    </location>
</feature>
<evidence type="ECO:0000313" key="2">
    <source>
        <dbReference type="EMBL" id="AWP01910.1"/>
    </source>
</evidence>
<feature type="compositionally biased region" description="Polar residues" evidence="1">
    <location>
        <begin position="15"/>
        <end position="27"/>
    </location>
</feature>
<evidence type="ECO:0000256" key="1">
    <source>
        <dbReference type="SAM" id="MobiDB-lite"/>
    </source>
</evidence>